<name>B9M5D9_GEODF</name>
<dbReference type="InterPro" id="IPR039418">
    <property type="entry name" value="LexA-like"/>
</dbReference>
<sequence length="209" mass="23964">MSEKEMNCRMGLRIKEIRQAKDMTQKEFADSLGIVQGFLSGVERGKKNVSDTLIIALCHSYGINKEWLKTGYGEKFRELQIEASRPSNVPLFKKIPQDFPHFFVKEDICDYLSLPQGAEGSYAIFSVGDFMAPTICDGDLVVISTECEIENRDIVLVNNRWGEAILRRYRIVDSDVFLSPDNRAYVPFKKDSKLKMLGKVVDVWRRIKL</sequence>
<organism evidence="2 3">
    <name type="scientific">Geotalea daltonii (strain DSM 22248 / JCM 15807 / FRC-32)</name>
    <name type="common">Geobacter daltonii</name>
    <dbReference type="NCBI Taxonomy" id="316067"/>
    <lineage>
        <taxon>Bacteria</taxon>
        <taxon>Pseudomonadati</taxon>
        <taxon>Thermodesulfobacteriota</taxon>
        <taxon>Desulfuromonadia</taxon>
        <taxon>Geobacterales</taxon>
        <taxon>Geobacteraceae</taxon>
        <taxon>Geotalea</taxon>
    </lineage>
</organism>
<accession>B9M5D9</accession>
<dbReference type="Gene3D" id="1.10.260.40">
    <property type="entry name" value="lambda repressor-like DNA-binding domains"/>
    <property type="match status" value="1"/>
</dbReference>
<dbReference type="InterPro" id="IPR036286">
    <property type="entry name" value="LexA/Signal_pep-like_sf"/>
</dbReference>
<dbReference type="Proteomes" id="UP000007721">
    <property type="component" value="Chromosome"/>
</dbReference>
<protein>
    <submittedName>
        <fullName evidence="2">Helix-turn-helix transcriptional regulator, LexA-related</fullName>
    </submittedName>
</protein>
<dbReference type="OrthoDB" id="5363392at2"/>
<feature type="domain" description="HTH cro/C1-type" evidence="1">
    <location>
        <begin position="14"/>
        <end position="68"/>
    </location>
</feature>
<dbReference type="CDD" id="cd00093">
    <property type="entry name" value="HTH_XRE"/>
    <property type="match status" value="1"/>
</dbReference>
<dbReference type="Pfam" id="PF01381">
    <property type="entry name" value="HTH_3"/>
    <property type="match status" value="1"/>
</dbReference>
<gene>
    <name evidence="2" type="ordered locus">Geob_1535</name>
</gene>
<dbReference type="InterPro" id="IPR010982">
    <property type="entry name" value="Lambda_DNA-bd_dom_sf"/>
</dbReference>
<dbReference type="SMART" id="SM00530">
    <property type="entry name" value="HTH_XRE"/>
    <property type="match status" value="1"/>
</dbReference>
<reference evidence="2 3" key="1">
    <citation type="submission" date="2009-01" db="EMBL/GenBank/DDBJ databases">
        <title>Complete sequence of Geobacter sp. FRC-32.</title>
        <authorList>
            <consortium name="US DOE Joint Genome Institute"/>
            <person name="Lucas S."/>
            <person name="Copeland A."/>
            <person name="Lapidus A."/>
            <person name="Glavina del Rio T."/>
            <person name="Dalin E."/>
            <person name="Tice H."/>
            <person name="Bruce D."/>
            <person name="Goodwin L."/>
            <person name="Pitluck S."/>
            <person name="Saunders E."/>
            <person name="Brettin T."/>
            <person name="Detter J.C."/>
            <person name="Han C."/>
            <person name="Larimer F."/>
            <person name="Land M."/>
            <person name="Hauser L."/>
            <person name="Kyrpides N."/>
            <person name="Ovchinnikova G."/>
            <person name="Kostka J."/>
            <person name="Richardson P."/>
        </authorList>
    </citation>
    <scope>NUCLEOTIDE SEQUENCE [LARGE SCALE GENOMIC DNA]</scope>
    <source>
        <strain evidence="3">DSM 22248 / JCM 15807 / FRC-32</strain>
    </source>
</reference>
<dbReference type="STRING" id="316067.Geob_1535"/>
<evidence type="ECO:0000259" key="1">
    <source>
        <dbReference type="PROSITE" id="PS50943"/>
    </source>
</evidence>
<dbReference type="RefSeq" id="WP_012646623.1">
    <property type="nucleotide sequence ID" value="NC_011979.1"/>
</dbReference>
<dbReference type="SUPFAM" id="SSF51306">
    <property type="entry name" value="LexA/Signal peptidase"/>
    <property type="match status" value="1"/>
</dbReference>
<evidence type="ECO:0000313" key="2">
    <source>
        <dbReference type="EMBL" id="ACM19894.1"/>
    </source>
</evidence>
<dbReference type="AlphaFoldDB" id="B9M5D9"/>
<dbReference type="InterPro" id="IPR001387">
    <property type="entry name" value="Cro/C1-type_HTH"/>
</dbReference>
<evidence type="ECO:0000313" key="3">
    <source>
        <dbReference type="Proteomes" id="UP000007721"/>
    </source>
</evidence>
<dbReference type="Gene3D" id="2.10.109.10">
    <property type="entry name" value="Umud Fragment, subunit A"/>
    <property type="match status" value="1"/>
</dbReference>
<dbReference type="PANTHER" id="PTHR33516">
    <property type="entry name" value="LEXA REPRESSOR"/>
    <property type="match status" value="1"/>
</dbReference>
<dbReference type="PROSITE" id="PS50943">
    <property type="entry name" value="HTH_CROC1"/>
    <property type="match status" value="1"/>
</dbReference>
<keyword evidence="3" id="KW-1185">Reference proteome</keyword>
<dbReference type="SUPFAM" id="SSF47413">
    <property type="entry name" value="lambda repressor-like DNA-binding domains"/>
    <property type="match status" value="1"/>
</dbReference>
<dbReference type="KEGG" id="geo:Geob_1535"/>
<dbReference type="HOGENOM" id="CLU_066192_1_2_7"/>
<proteinExistence type="predicted"/>
<dbReference type="CDD" id="cd06529">
    <property type="entry name" value="S24_LexA-like"/>
    <property type="match status" value="1"/>
</dbReference>
<dbReference type="PANTHER" id="PTHR33516:SF2">
    <property type="entry name" value="LEXA REPRESSOR-RELATED"/>
    <property type="match status" value="1"/>
</dbReference>
<dbReference type="EMBL" id="CP001390">
    <property type="protein sequence ID" value="ACM19894.1"/>
    <property type="molecule type" value="Genomic_DNA"/>
</dbReference>
<dbReference type="InterPro" id="IPR050077">
    <property type="entry name" value="LexA_repressor"/>
</dbReference>
<dbReference type="GO" id="GO:0003677">
    <property type="term" value="F:DNA binding"/>
    <property type="evidence" value="ECO:0007669"/>
    <property type="project" value="InterPro"/>
</dbReference>
<dbReference type="eggNOG" id="COG1974">
    <property type="taxonomic scope" value="Bacteria"/>
</dbReference>
<dbReference type="InterPro" id="IPR015927">
    <property type="entry name" value="Peptidase_S24_S26A/B/C"/>
</dbReference>
<dbReference type="Pfam" id="PF00717">
    <property type="entry name" value="Peptidase_S24"/>
    <property type="match status" value="1"/>
</dbReference>